<reference evidence="1" key="1">
    <citation type="submission" date="2023-08" db="EMBL/GenBank/DDBJ databases">
        <authorList>
            <person name="Alioto T."/>
            <person name="Alioto T."/>
            <person name="Gomez Garrido J."/>
        </authorList>
    </citation>
    <scope>NUCLEOTIDE SEQUENCE</scope>
</reference>
<evidence type="ECO:0000313" key="1">
    <source>
        <dbReference type="EMBL" id="CAI9719144.1"/>
    </source>
</evidence>
<gene>
    <name evidence="1" type="ORF">OCTVUL_1B005689</name>
</gene>
<dbReference type="EMBL" id="OX597816">
    <property type="protein sequence ID" value="CAI9719144.1"/>
    <property type="molecule type" value="Genomic_DNA"/>
</dbReference>
<accession>A0AA36AP74</accession>
<evidence type="ECO:0000313" key="2">
    <source>
        <dbReference type="Proteomes" id="UP001162480"/>
    </source>
</evidence>
<name>A0AA36AP74_OCTVU</name>
<dbReference type="Proteomes" id="UP001162480">
    <property type="component" value="Chromosome 3"/>
</dbReference>
<sequence length="74" mass="8444">MMAFFVGMMVEHDEYSRCSSSLGDEDCVHRGNGSFNSVVVMIKLYKILVHWDLLGIIDLMEDEKSKNVDDRGKT</sequence>
<organism evidence="1 2">
    <name type="scientific">Octopus vulgaris</name>
    <name type="common">Common octopus</name>
    <dbReference type="NCBI Taxonomy" id="6645"/>
    <lineage>
        <taxon>Eukaryota</taxon>
        <taxon>Metazoa</taxon>
        <taxon>Spiralia</taxon>
        <taxon>Lophotrochozoa</taxon>
        <taxon>Mollusca</taxon>
        <taxon>Cephalopoda</taxon>
        <taxon>Coleoidea</taxon>
        <taxon>Octopodiformes</taxon>
        <taxon>Octopoda</taxon>
        <taxon>Incirrata</taxon>
        <taxon>Octopodidae</taxon>
        <taxon>Octopus</taxon>
    </lineage>
</organism>
<protein>
    <submittedName>
        <fullName evidence="1">Uncharacterized protein</fullName>
    </submittedName>
</protein>
<keyword evidence="2" id="KW-1185">Reference proteome</keyword>
<proteinExistence type="predicted"/>
<dbReference type="AlphaFoldDB" id="A0AA36AP74"/>